<protein>
    <submittedName>
        <fullName evidence="2">Nucleotidyltransferase domain-containing protein</fullName>
    </submittedName>
</protein>
<dbReference type="InterPro" id="IPR043519">
    <property type="entry name" value="NT_sf"/>
</dbReference>
<dbReference type="RefSeq" id="WP_153402199.1">
    <property type="nucleotide sequence ID" value="NZ_ML762426.1"/>
</dbReference>
<dbReference type="CDD" id="cd05403">
    <property type="entry name" value="NT_KNTase_like"/>
    <property type="match status" value="1"/>
</dbReference>
<dbReference type="SUPFAM" id="SSF81301">
    <property type="entry name" value="Nucleotidyltransferase"/>
    <property type="match status" value="1"/>
</dbReference>
<dbReference type="InterPro" id="IPR002934">
    <property type="entry name" value="Polymerase_NTP_transf_dom"/>
</dbReference>
<sequence length="352" mass="40514">MEQLEKRNQQLIDIVIEKVQQDYAEDIDLIGVYGSFITGDYHERSDLDLLVVLNNDKGYGFSTCFILHEIGYDLYGSTWSKLEDIATFDHTFTAELIDAEIVYYRNKESMERFQQLQQQALDIINSPMTPDMVQKAKKHLDDGILAYGKMMLAEDIGAVRMALGDVVYYSFNVISLLNHSYYKYGVKRQLEEAVAMAYVPENLRTQIDEFLQAESVKKIKDNAGKLIKSVKKLYEEIAAETIPKLEPTKEKLRGTYEEIWSNWYNKVLYAAEQKDTLLAFSAGVSCQDFYDEMHNNCGTVRINLMQHFEQCDLGSFAAAFENAMNQYKMEYDKVGLKVRKYDSVAALRAGYL</sequence>
<accession>A0A7C8GUC3</accession>
<keyword evidence="2" id="KW-0808">Transferase</keyword>
<reference evidence="2 3" key="1">
    <citation type="submission" date="2019-10" db="EMBL/GenBank/DDBJ databases">
        <title>Gracilibacillus sp. nov. isolated from rice seeds.</title>
        <authorList>
            <person name="He S."/>
        </authorList>
    </citation>
    <scope>NUCLEOTIDE SEQUENCE [LARGE SCALE GENOMIC DNA]</scope>
    <source>
        <strain evidence="2 3">TD8</strain>
    </source>
</reference>
<dbReference type="Gene3D" id="3.30.460.10">
    <property type="entry name" value="Beta Polymerase, domain 2"/>
    <property type="match status" value="1"/>
</dbReference>
<proteinExistence type="predicted"/>
<organism evidence="2 3">
    <name type="scientific">Gracilibacillus oryzae</name>
    <dbReference type="NCBI Taxonomy" id="1672701"/>
    <lineage>
        <taxon>Bacteria</taxon>
        <taxon>Bacillati</taxon>
        <taxon>Bacillota</taxon>
        <taxon>Bacilli</taxon>
        <taxon>Bacillales</taxon>
        <taxon>Bacillaceae</taxon>
        <taxon>Gracilibacillus</taxon>
    </lineage>
</organism>
<dbReference type="EMBL" id="WEID01000028">
    <property type="protein sequence ID" value="KAB8138101.1"/>
    <property type="molecule type" value="Genomic_DNA"/>
</dbReference>
<dbReference type="OrthoDB" id="9791330at2"/>
<feature type="domain" description="Polymerase nucleotidyl transferase" evidence="1">
    <location>
        <begin position="13"/>
        <end position="59"/>
    </location>
</feature>
<evidence type="ECO:0000259" key="1">
    <source>
        <dbReference type="Pfam" id="PF01909"/>
    </source>
</evidence>
<dbReference type="Pfam" id="PF01909">
    <property type="entry name" value="NTP_transf_2"/>
    <property type="match status" value="1"/>
</dbReference>
<gene>
    <name evidence="2" type="ORF">F9U64_06560</name>
</gene>
<evidence type="ECO:0000313" key="2">
    <source>
        <dbReference type="EMBL" id="KAB8138101.1"/>
    </source>
</evidence>
<dbReference type="Proteomes" id="UP000480246">
    <property type="component" value="Unassembled WGS sequence"/>
</dbReference>
<dbReference type="GO" id="GO:0016779">
    <property type="term" value="F:nucleotidyltransferase activity"/>
    <property type="evidence" value="ECO:0007669"/>
    <property type="project" value="InterPro"/>
</dbReference>
<comment type="caution">
    <text evidence="2">The sequence shown here is derived from an EMBL/GenBank/DDBJ whole genome shotgun (WGS) entry which is preliminary data.</text>
</comment>
<dbReference type="AlphaFoldDB" id="A0A7C8GUC3"/>
<keyword evidence="3" id="KW-1185">Reference proteome</keyword>
<name>A0A7C8GUC3_9BACI</name>
<evidence type="ECO:0000313" key="3">
    <source>
        <dbReference type="Proteomes" id="UP000480246"/>
    </source>
</evidence>